<gene>
    <name evidence="2" type="ORF">DVH24_021183</name>
</gene>
<comment type="caution">
    <text evidence="2">The sequence shown here is derived from an EMBL/GenBank/DDBJ whole genome shotgun (WGS) entry which is preliminary data.</text>
</comment>
<reference evidence="2 3" key="1">
    <citation type="submission" date="2018-10" db="EMBL/GenBank/DDBJ databases">
        <title>A high-quality apple genome assembly.</title>
        <authorList>
            <person name="Hu J."/>
        </authorList>
    </citation>
    <scope>NUCLEOTIDE SEQUENCE [LARGE SCALE GENOMIC DNA]</scope>
    <source>
        <strain evidence="3">cv. HFTH1</strain>
        <tissue evidence="2">Young leaf</tissue>
    </source>
</reference>
<organism evidence="2 3">
    <name type="scientific">Malus domestica</name>
    <name type="common">Apple</name>
    <name type="synonym">Pyrus malus</name>
    <dbReference type="NCBI Taxonomy" id="3750"/>
    <lineage>
        <taxon>Eukaryota</taxon>
        <taxon>Viridiplantae</taxon>
        <taxon>Streptophyta</taxon>
        <taxon>Embryophyta</taxon>
        <taxon>Tracheophyta</taxon>
        <taxon>Spermatophyta</taxon>
        <taxon>Magnoliopsida</taxon>
        <taxon>eudicotyledons</taxon>
        <taxon>Gunneridae</taxon>
        <taxon>Pentapetalae</taxon>
        <taxon>rosids</taxon>
        <taxon>fabids</taxon>
        <taxon>Rosales</taxon>
        <taxon>Rosaceae</taxon>
        <taxon>Amygdaloideae</taxon>
        <taxon>Maleae</taxon>
        <taxon>Malus</taxon>
    </lineage>
</organism>
<evidence type="ECO:0000313" key="3">
    <source>
        <dbReference type="Proteomes" id="UP000290289"/>
    </source>
</evidence>
<protein>
    <recommendedName>
        <fullName evidence="4">DUF4216 domain-containing protein</fullName>
    </recommendedName>
</protein>
<feature type="region of interest" description="Disordered" evidence="1">
    <location>
        <begin position="78"/>
        <end position="108"/>
    </location>
</feature>
<evidence type="ECO:0000313" key="2">
    <source>
        <dbReference type="EMBL" id="RXH92160.1"/>
    </source>
</evidence>
<evidence type="ECO:0008006" key="4">
    <source>
        <dbReference type="Google" id="ProtNLM"/>
    </source>
</evidence>
<keyword evidence="3" id="KW-1185">Reference proteome</keyword>
<dbReference type="AlphaFoldDB" id="A0A498J9J9"/>
<name>A0A498J9J9_MALDO</name>
<evidence type="ECO:0000256" key="1">
    <source>
        <dbReference type="SAM" id="MobiDB-lite"/>
    </source>
</evidence>
<dbReference type="EMBL" id="RDQH01000334">
    <property type="protein sequence ID" value="RXH92160.1"/>
    <property type="molecule type" value="Genomic_DNA"/>
</dbReference>
<sequence>MAKQIFYLVDPKGGSGWKVIQKFDQIGLYDILELDHDDNDDNVADQQLSSSIEIVPDIEIPIELITINLRDLPRYNAPEEANEDEDEWEFKNNSSEDSDSYYCSSDKD</sequence>
<accession>A0A498J9J9</accession>
<dbReference type="Proteomes" id="UP000290289">
    <property type="component" value="Chromosome 8"/>
</dbReference>
<proteinExistence type="predicted"/>